<evidence type="ECO:0000259" key="6">
    <source>
        <dbReference type="PROSITE" id="PS51898"/>
    </source>
</evidence>
<gene>
    <name evidence="8" type="ORF">AKL17_3686</name>
</gene>
<evidence type="ECO:0000256" key="3">
    <source>
        <dbReference type="ARBA" id="ARBA00023125"/>
    </source>
</evidence>
<dbReference type="EMBL" id="CP012661">
    <property type="protein sequence ID" value="AMY70909.1"/>
    <property type="molecule type" value="Genomic_DNA"/>
</dbReference>
<dbReference type="Gene3D" id="1.10.443.10">
    <property type="entry name" value="Intergrase catalytic core"/>
    <property type="match status" value="1"/>
</dbReference>
<keyword evidence="3 5" id="KW-0238">DNA-binding</keyword>
<dbReference type="InterPro" id="IPR013762">
    <property type="entry name" value="Integrase-like_cat_sf"/>
</dbReference>
<dbReference type="InterPro" id="IPR010998">
    <property type="entry name" value="Integrase_recombinase_N"/>
</dbReference>
<dbReference type="PROSITE" id="PS51900">
    <property type="entry name" value="CB"/>
    <property type="match status" value="1"/>
</dbReference>
<dbReference type="OrthoDB" id="7510934at2"/>
<organism evidence="8 9">
    <name type="scientific">Frigidibacter mobilis</name>
    <dbReference type="NCBI Taxonomy" id="1335048"/>
    <lineage>
        <taxon>Bacteria</taxon>
        <taxon>Pseudomonadati</taxon>
        <taxon>Pseudomonadota</taxon>
        <taxon>Alphaproteobacteria</taxon>
        <taxon>Rhodobacterales</taxon>
        <taxon>Paracoccaceae</taxon>
        <taxon>Frigidibacter</taxon>
    </lineage>
</organism>
<evidence type="ECO:0000313" key="8">
    <source>
        <dbReference type="EMBL" id="AMY70909.1"/>
    </source>
</evidence>
<dbReference type="Pfam" id="PF00589">
    <property type="entry name" value="Phage_integrase"/>
    <property type="match status" value="1"/>
</dbReference>
<dbReference type="InterPro" id="IPR044068">
    <property type="entry name" value="CB"/>
</dbReference>
<evidence type="ECO:0000256" key="2">
    <source>
        <dbReference type="ARBA" id="ARBA00022908"/>
    </source>
</evidence>
<dbReference type="SUPFAM" id="SSF56349">
    <property type="entry name" value="DNA breaking-rejoining enzymes"/>
    <property type="match status" value="1"/>
</dbReference>
<dbReference type="PROSITE" id="PS51898">
    <property type="entry name" value="TYR_RECOMBINASE"/>
    <property type="match status" value="1"/>
</dbReference>
<feature type="domain" description="Tyr recombinase" evidence="6">
    <location>
        <begin position="160"/>
        <end position="336"/>
    </location>
</feature>
<sequence>MKQMHKPPKYCQGFEDRHGKVRWYYRRPGFPRVALPGLPWSPDFMAAYEKAAVGERLETAVSRSKPGTVAALVASYYKTGDFTGLAASTKTTYRGIIERFRAGHGDKRVVHMEKRHVQNIIGGMADTPAAAANMLRMIHLLMRHAIDLGWRGDDPTQGVRKPKRKTGGFLTWEEHHIATFIAKHKAGSRAHLALMLLLYTGQRRSDVVRMGRQHVRKDILAVTQQKTGQDVHIPLHPDLKALLDNLPLTNLTFLMTAHGKPFVPAGFTNWFRDMVKEAGLPAGLSPHGLRKATCRRLAEAGCSAHEIMAISGHRSLAEVTRYTVAASRKDLAARAMLALGKATDETATVKPAEAV</sequence>
<dbReference type="InterPro" id="IPR050090">
    <property type="entry name" value="Tyrosine_recombinase_XerCD"/>
</dbReference>
<reference evidence="8 9" key="1">
    <citation type="submission" date="2015-09" db="EMBL/GenBank/DDBJ databases">
        <title>Complete genome sequence of Defluviimonas alba cai42t isolated from an oilfield in Xinjiang.</title>
        <authorList>
            <person name="Geng S."/>
            <person name="Pan X."/>
            <person name="Wu X."/>
        </authorList>
    </citation>
    <scope>NUCLEOTIDE SEQUENCE [LARGE SCALE GENOMIC DNA]</scope>
    <source>
        <strain evidence="9">cai42</strain>
    </source>
</reference>
<dbReference type="Proteomes" id="UP000076128">
    <property type="component" value="Chromosome"/>
</dbReference>
<keyword evidence="2" id="KW-0229">DNA integration</keyword>
<dbReference type="PANTHER" id="PTHR30349">
    <property type="entry name" value="PHAGE INTEGRASE-RELATED"/>
    <property type="match status" value="1"/>
</dbReference>
<keyword evidence="9" id="KW-1185">Reference proteome</keyword>
<dbReference type="Gene3D" id="1.10.150.130">
    <property type="match status" value="1"/>
</dbReference>
<evidence type="ECO:0000259" key="7">
    <source>
        <dbReference type="PROSITE" id="PS51900"/>
    </source>
</evidence>
<dbReference type="AlphaFoldDB" id="A0A165STH2"/>
<dbReference type="GO" id="GO:0003677">
    <property type="term" value="F:DNA binding"/>
    <property type="evidence" value="ECO:0007669"/>
    <property type="project" value="UniProtKB-UniRule"/>
</dbReference>
<dbReference type="PANTHER" id="PTHR30349:SF41">
    <property type="entry name" value="INTEGRASE_RECOMBINASE PROTEIN MJ0367-RELATED"/>
    <property type="match status" value="1"/>
</dbReference>
<dbReference type="GO" id="GO:0006310">
    <property type="term" value="P:DNA recombination"/>
    <property type="evidence" value="ECO:0007669"/>
    <property type="project" value="UniProtKB-KW"/>
</dbReference>
<accession>A0A165STH2</accession>
<dbReference type="KEGG" id="daa:AKL17_3686"/>
<evidence type="ECO:0000256" key="5">
    <source>
        <dbReference type="PROSITE-ProRule" id="PRU01248"/>
    </source>
</evidence>
<evidence type="ECO:0000313" key="9">
    <source>
        <dbReference type="Proteomes" id="UP000076128"/>
    </source>
</evidence>
<keyword evidence="4" id="KW-0233">DNA recombination</keyword>
<dbReference type="InterPro" id="IPR011010">
    <property type="entry name" value="DNA_brk_join_enz"/>
</dbReference>
<dbReference type="RefSeq" id="WP_066815633.1">
    <property type="nucleotide sequence ID" value="NZ_CP012661.1"/>
</dbReference>
<feature type="domain" description="Core-binding (CB)" evidence="7">
    <location>
        <begin position="67"/>
        <end position="146"/>
    </location>
</feature>
<dbReference type="STRING" id="1335048.AKL17_3686"/>
<name>A0A165STH2_9RHOB</name>
<dbReference type="InterPro" id="IPR002104">
    <property type="entry name" value="Integrase_catalytic"/>
</dbReference>
<proteinExistence type="inferred from homology"/>
<dbReference type="GO" id="GO:0015074">
    <property type="term" value="P:DNA integration"/>
    <property type="evidence" value="ECO:0007669"/>
    <property type="project" value="UniProtKB-KW"/>
</dbReference>
<dbReference type="PATRIC" id="fig|1335048.3.peg.3822"/>
<protein>
    <submittedName>
        <fullName evidence="8">Integrase</fullName>
    </submittedName>
</protein>
<evidence type="ECO:0000256" key="4">
    <source>
        <dbReference type="ARBA" id="ARBA00023172"/>
    </source>
</evidence>
<evidence type="ECO:0000256" key="1">
    <source>
        <dbReference type="ARBA" id="ARBA00008857"/>
    </source>
</evidence>
<comment type="similarity">
    <text evidence="1">Belongs to the 'phage' integrase family.</text>
</comment>